<dbReference type="Pfam" id="PF20220">
    <property type="entry name" value="ABC_toxin_N"/>
    <property type="match status" value="1"/>
</dbReference>
<proteinExistence type="predicted"/>
<dbReference type="Pfam" id="PF18276">
    <property type="entry name" value="TcA_TcB_BD"/>
    <property type="match status" value="1"/>
</dbReference>
<feature type="domain" description="Neuraminidase-like" evidence="3">
    <location>
        <begin position="166"/>
        <end position="288"/>
    </location>
</feature>
<evidence type="ECO:0000313" key="6">
    <source>
        <dbReference type="Proteomes" id="UP000242502"/>
    </source>
</evidence>
<dbReference type="InterPro" id="IPR041079">
    <property type="entry name" value="Neuraminidase-like"/>
</dbReference>
<evidence type="ECO:0000259" key="3">
    <source>
        <dbReference type="Pfam" id="PF18413"/>
    </source>
</evidence>
<feature type="coiled-coil region" evidence="1">
    <location>
        <begin position="1056"/>
        <end position="1104"/>
    </location>
</feature>
<dbReference type="EMBL" id="MDLC01000006">
    <property type="protein sequence ID" value="ODS24632.1"/>
    <property type="molecule type" value="Genomic_DNA"/>
</dbReference>
<comment type="caution">
    <text evidence="5">The sequence shown here is derived from an EMBL/GenBank/DDBJ whole genome shotgun (WGS) entry which is preliminary data.</text>
</comment>
<dbReference type="STRING" id="62101.AB835_02570"/>
<accession>A0A1D2QSR6</accession>
<dbReference type="InterPro" id="IPR046839">
    <property type="entry name" value="ABC_toxin_N"/>
</dbReference>
<evidence type="ECO:0000259" key="2">
    <source>
        <dbReference type="Pfam" id="PF18276"/>
    </source>
</evidence>
<evidence type="ECO:0000259" key="4">
    <source>
        <dbReference type="Pfam" id="PF20220"/>
    </source>
</evidence>
<feature type="domain" description="ABC toxin N-terminal" evidence="4">
    <location>
        <begin position="8"/>
        <end position="136"/>
    </location>
</feature>
<dbReference type="Pfam" id="PF18413">
    <property type="entry name" value="Neuraminidase"/>
    <property type="match status" value="1"/>
</dbReference>
<dbReference type="Proteomes" id="UP000242502">
    <property type="component" value="Unassembled WGS sequence"/>
</dbReference>
<name>A0A1D2QSR6_9GAMM</name>
<keyword evidence="1" id="KW-0175">Coiled coil</keyword>
<dbReference type="InterPro" id="IPR040840">
    <property type="entry name" value="TcA_TcB_BD"/>
</dbReference>
<evidence type="ECO:0000256" key="1">
    <source>
        <dbReference type="SAM" id="Coils"/>
    </source>
</evidence>
<feature type="coiled-coil region" evidence="1">
    <location>
        <begin position="944"/>
        <end position="971"/>
    </location>
</feature>
<sequence length="1359" mass="155504">MSDTLEARLQEDLRDALVDFYLGQIVPNDPGMEPYRQRIENIDELYDFLLLDTQVSYKVQTAGVASATKSIQQYINRILLNLEPGLSMTFEEKYNWLEFANRYGYWAANQQLRIYPEIYVDPSLRLGKTEFFFQLESALNQGKLSDESVQEAVLGYLNNFEDVSNLKVLTGYENGIDINNDKIFFVARTRSQPYQYYWRSLDMSQGQSALLELYSSAWDEWRSIDLPLESVEEGTVRPIYMSNRLYISWVEVAEEKDDAGEITGYMVKINIAHRKYDGSWSTPNTLREGLIEPWVGRIDRMIAVMDTTRAEDRLALVAYRRRKGHDEKEGDYDYDEVFTYVCDTLLTESTDLPPSENDDYSDMDYYGAGIVWFYTRDPGNRGKDDDYIDLYQPDDIDKQYKELILYPLTTNTDWLIADAPVHGGGTVGENSISQKVKFIEGSINDLSITATSDYQHDFLKDGYDYQYILFCIWIENAGNLCYLDYVAYDASSYPSDGIKLETQCHLQPDWGNITIQSGFSFPVELAGDDPGARLTQKYSVGNKLRPLLQLKQNEQVEYLQFPEYDPKLGDDNVLDNEDVDDTIRLNTLFAKELISRANESIDKVLSWETQNITELPIHPGGKPEPIDLDGANGIYFWELFFHMPFLVSWRLNIEQRYEEANTWLYYLFDPNEEDDNPDLAAGKPRYWNSRPLLDKPEDTGASSLLEPSDPDAIAESEPIHYRKAIFNFYVRNVIDQADMEYRQLTPTSLILARLTYATASALLGPRPDIQLATTWEPILLKDAVLDTDSGVRSLEMQTEALPLLPVTHDSAITTQDNGLFLDPINMELTILWDDLEQRLYNLRHNLSIDGKELPTQLYDTPIDPRDLQSQRYQRMVATRNAGAMKLVVPHYRFQPMLSRAMTGVETLIQFGSTLLSLLERKDSLSYESFQMNQQLSLYNFTISLQQQAIDISEAELEVQELNLSAAQQRRDHYKSLYDEDVSQTEQEVIELQSCAASAIISAQASRTAAAVADLAPNVFGLATGGMNWGAPLNAIAETITIDYHSSSTKAESLSVSESYRRRRQDWEIQYKQAQSDIDSINKQIERQQRQVQADNTRLDQIQAEYEKSQILLEYFSARFTNESLYTWMISQLSSLYLQAYDSVMSVCLATESAWQYELGQFDTHFVQTGCWNDLYQGLLVGETLKLCLLQMDQAFTDKNARRLEITKTVSLKDTLSDWEAKLETLKTSGSIHFGLSETDHFVSDYTSAADRRIKSVGVSLPMLVGPYQDVCATLTQNFSLLSVSSLRTARQQVALSSGTDDSGMFTLNFDDERFLPFEGTGVESDWTLEFNNLTDERRQEMLDSLTDVILHIRYTARAT</sequence>
<gene>
    <name evidence="5" type="ORF">AB835_02570</name>
</gene>
<evidence type="ECO:0000313" key="5">
    <source>
        <dbReference type="EMBL" id="ODS24632.1"/>
    </source>
</evidence>
<feature type="domain" description="Tc toxin complex TcA C-terminal TcB-binding" evidence="2">
    <location>
        <begin position="1082"/>
        <end position="1356"/>
    </location>
</feature>
<reference evidence="5 6" key="1">
    <citation type="journal article" date="2016" name="Appl. Environ. Microbiol.">
        <title>Lack of Overt Genome Reduction in the Bryostatin-Producing Bryozoan Symbiont "Candidatus Endobugula sertula".</title>
        <authorList>
            <person name="Miller I.J."/>
            <person name="Vanee N."/>
            <person name="Fong S.S."/>
            <person name="Lim-Fong G.E."/>
            <person name="Kwan J.C."/>
        </authorList>
    </citation>
    <scope>NUCLEOTIDE SEQUENCE [LARGE SCALE GENOMIC DNA]</scope>
    <source>
        <strain evidence="5">AB1-4</strain>
    </source>
</reference>
<protein>
    <submittedName>
        <fullName evidence="5">Toxin</fullName>
    </submittedName>
</protein>
<organism evidence="5 6">
    <name type="scientific">Candidatus Endobugula sertula</name>
    <name type="common">Bugula neritina bacterial symbiont</name>
    <dbReference type="NCBI Taxonomy" id="62101"/>
    <lineage>
        <taxon>Bacteria</taxon>
        <taxon>Pseudomonadati</taxon>
        <taxon>Pseudomonadota</taxon>
        <taxon>Gammaproteobacteria</taxon>
        <taxon>Cellvibrionales</taxon>
        <taxon>Cellvibrionaceae</taxon>
        <taxon>Candidatus Endobugula</taxon>
    </lineage>
</organism>